<dbReference type="InterPro" id="IPR036179">
    <property type="entry name" value="Ig-like_dom_sf"/>
</dbReference>
<keyword evidence="9" id="KW-1015">Disulfide bond</keyword>
<gene>
    <name evidence="14" type="ORF">VZT92_020929</name>
</gene>
<dbReference type="GO" id="GO:0005912">
    <property type="term" value="C:adherens junction"/>
    <property type="evidence" value="ECO:0007669"/>
    <property type="project" value="TreeGrafter"/>
</dbReference>
<dbReference type="PANTHER" id="PTHR23277">
    <property type="entry name" value="NECTIN-RELATED"/>
    <property type="match status" value="1"/>
</dbReference>
<dbReference type="GO" id="GO:0007157">
    <property type="term" value="P:heterophilic cell-cell adhesion via plasma membrane cell adhesion molecules"/>
    <property type="evidence" value="ECO:0007669"/>
    <property type="project" value="TreeGrafter"/>
</dbReference>
<comment type="subcellular location">
    <subcellularLocation>
        <location evidence="1">Membrane</location>
        <topology evidence="1">Single-pass membrane protein</topology>
    </subcellularLocation>
</comment>
<evidence type="ECO:0000256" key="7">
    <source>
        <dbReference type="ARBA" id="ARBA00022989"/>
    </source>
</evidence>
<feature type="domain" description="Ig-like" evidence="13">
    <location>
        <begin position="38"/>
        <end position="127"/>
    </location>
</feature>
<keyword evidence="7 11" id="KW-1133">Transmembrane helix</keyword>
<feature type="signal peptide" evidence="12">
    <location>
        <begin position="1"/>
        <end position="18"/>
    </location>
</feature>
<dbReference type="PANTHER" id="PTHR23277:SF107">
    <property type="entry name" value="HEMICENTIN-1"/>
    <property type="match status" value="1"/>
</dbReference>
<dbReference type="AlphaFoldDB" id="A0AAW1EGN9"/>
<dbReference type="InterPro" id="IPR013783">
    <property type="entry name" value="Ig-like_fold"/>
</dbReference>
<evidence type="ECO:0000259" key="13">
    <source>
        <dbReference type="PROSITE" id="PS50835"/>
    </source>
</evidence>
<keyword evidence="10" id="KW-0325">Glycoprotein</keyword>
<evidence type="ECO:0000256" key="10">
    <source>
        <dbReference type="ARBA" id="ARBA00023180"/>
    </source>
</evidence>
<keyword evidence="3 11" id="KW-0812">Transmembrane</keyword>
<evidence type="ECO:0000256" key="11">
    <source>
        <dbReference type="SAM" id="Phobius"/>
    </source>
</evidence>
<evidence type="ECO:0000256" key="8">
    <source>
        <dbReference type="ARBA" id="ARBA00023136"/>
    </source>
</evidence>
<accession>A0AAW1EGN9</accession>
<comment type="similarity">
    <text evidence="2">Belongs to the nectin family.</text>
</comment>
<keyword evidence="4 12" id="KW-0732">Signal</keyword>
<keyword evidence="5" id="KW-0677">Repeat</keyword>
<feature type="domain" description="Ig-like" evidence="13">
    <location>
        <begin position="533"/>
        <end position="626"/>
    </location>
</feature>
<keyword evidence="8 11" id="KW-0472">Membrane</keyword>
<sequence>MGCSGLFILCFVLKVAHCLEGLGGGGSVEITHITAILGEDVDLSCSYLGESEIQSAEWKRRINSENKFQRLAGIVNGKPFSRSYISQPDSLTNLTVKMKVTSVEAEGEYICEFESLEEQYPHSVYLTVVARPDVQMLVNAETINGSHYQSVSCSAVGGRPVPQISWLVAGRPPSNETFAVGVSETVHSNGTSTLSSILRFPTHLQDEDSVACVVQHPTLPVPKLTAVRVETYTRPNVSIKAEMVQQGGSEFWVVSCISSGGRPDADIALALNGDEELQREDKTDSDMQTSSVVLPATVYEGRNVTCVFDHPKFTHQVSRVITLPSFYLESGVQLLKSELGSNSDDFQGTEPLEVQEGQRDTVISLQVTGNVPHYNVTCKKDDGPLPDGVELVGSSLTVRGPVEHRHAGLYECFFSYRHVKATLKFNVTIKPQVIQPVPPTVRVDLQTEGGHSVIECSAADAVPAAHMSWLLPEGVSGVSWFNFTSHNGSHSVRGVLLLPACSPWELTAECVINHPAFEEPENRSIALPLCARPKIAINSSTEWKDGEKFTKVDCSVDSVAPAATIRWHVGNVDNSISYLSQTDVRADGSVSARSSAHVLSSLYSGQNLTCTVEHPSLEAPEERTIQILVHEAPLLSVSLVRQQDSPLWLAVCDCRGEGVGADLAWVLPENTKGQTSQHSEYEGRVTKARLTYQFPLALHEGQDLTCAYRFEHGATEKKTVHVPRYHISSVRVLNRTSPLQSRYGGEPIAHRLALQERLRNQRVLLRVEGNVPEYDLICKRSDGSFVQMDGVAMVFRSELTERDEGLYSCRASFYHHTATVNIQVEVTSEDEQLALAAIICISSASAILLILIVTLWACCKGNSSSQYKKKESLSALTSLMQEPGSPEVKKPAVTENTSKEYTQLVSYSIVLDIKSTV</sequence>
<dbReference type="GO" id="GO:0016020">
    <property type="term" value="C:membrane"/>
    <property type="evidence" value="ECO:0007669"/>
    <property type="project" value="UniProtKB-SubCell"/>
</dbReference>
<reference evidence="14 15" key="1">
    <citation type="journal article" date="2024" name="Genome Biol. Evol.">
        <title>Chromosome-level genome assembly of the viviparous eelpout Zoarces viviparus.</title>
        <authorList>
            <person name="Fuhrmann N."/>
            <person name="Brasseur M.V."/>
            <person name="Bakowski C.E."/>
            <person name="Podsiadlowski L."/>
            <person name="Prost S."/>
            <person name="Krehenwinkel H."/>
            <person name="Mayer C."/>
        </authorList>
    </citation>
    <scope>NUCLEOTIDE SEQUENCE [LARGE SCALE GENOMIC DNA]</scope>
    <source>
        <strain evidence="14">NO-MEL_2022_Ind0_liver</strain>
    </source>
</reference>
<dbReference type="InterPro" id="IPR007110">
    <property type="entry name" value="Ig-like_dom"/>
</dbReference>
<feature type="transmembrane region" description="Helical" evidence="11">
    <location>
        <begin position="833"/>
        <end position="859"/>
    </location>
</feature>
<feature type="domain" description="Ig-like" evidence="13">
    <location>
        <begin position="132"/>
        <end position="225"/>
    </location>
</feature>
<proteinExistence type="inferred from homology"/>
<evidence type="ECO:0000256" key="2">
    <source>
        <dbReference type="ARBA" id="ARBA00007810"/>
    </source>
</evidence>
<dbReference type="Gene3D" id="2.60.40.10">
    <property type="entry name" value="Immunoglobulins"/>
    <property type="match status" value="6"/>
</dbReference>
<feature type="chain" id="PRO_5043732580" description="Ig-like domain-containing protein" evidence="12">
    <location>
        <begin position="19"/>
        <end position="917"/>
    </location>
</feature>
<comment type="caution">
    <text evidence="14">The sequence shown here is derived from an EMBL/GenBank/DDBJ whole genome shotgun (WGS) entry which is preliminary data.</text>
</comment>
<dbReference type="Proteomes" id="UP001488805">
    <property type="component" value="Unassembled WGS sequence"/>
</dbReference>
<evidence type="ECO:0000256" key="3">
    <source>
        <dbReference type="ARBA" id="ARBA00022692"/>
    </source>
</evidence>
<evidence type="ECO:0000256" key="1">
    <source>
        <dbReference type="ARBA" id="ARBA00004167"/>
    </source>
</evidence>
<name>A0AAW1EGN9_ZOAVI</name>
<evidence type="ECO:0000256" key="9">
    <source>
        <dbReference type="ARBA" id="ARBA00023157"/>
    </source>
</evidence>
<dbReference type="Pfam" id="PF07686">
    <property type="entry name" value="V-set"/>
    <property type="match status" value="1"/>
</dbReference>
<dbReference type="Pfam" id="PF08205">
    <property type="entry name" value="C2-set_2"/>
    <property type="match status" value="3"/>
</dbReference>
<dbReference type="InterPro" id="IPR003599">
    <property type="entry name" value="Ig_sub"/>
</dbReference>
<feature type="domain" description="Ig-like" evidence="13">
    <location>
        <begin position="235"/>
        <end position="322"/>
    </location>
</feature>
<dbReference type="GO" id="GO:0007156">
    <property type="term" value="P:homophilic cell adhesion via plasma membrane adhesion molecules"/>
    <property type="evidence" value="ECO:0007669"/>
    <property type="project" value="TreeGrafter"/>
</dbReference>
<keyword evidence="15" id="KW-1185">Reference proteome</keyword>
<dbReference type="InterPro" id="IPR013106">
    <property type="entry name" value="Ig_V-set"/>
</dbReference>
<evidence type="ECO:0000256" key="5">
    <source>
        <dbReference type="ARBA" id="ARBA00022737"/>
    </source>
</evidence>
<evidence type="ECO:0000313" key="14">
    <source>
        <dbReference type="EMBL" id="KAK9521092.1"/>
    </source>
</evidence>
<keyword evidence="6" id="KW-0130">Cell adhesion</keyword>
<dbReference type="InterPro" id="IPR013162">
    <property type="entry name" value="CD80_C2-set"/>
</dbReference>
<organism evidence="14 15">
    <name type="scientific">Zoarces viviparus</name>
    <name type="common">Viviparous eelpout</name>
    <name type="synonym">Blennius viviparus</name>
    <dbReference type="NCBI Taxonomy" id="48416"/>
    <lineage>
        <taxon>Eukaryota</taxon>
        <taxon>Metazoa</taxon>
        <taxon>Chordata</taxon>
        <taxon>Craniata</taxon>
        <taxon>Vertebrata</taxon>
        <taxon>Euteleostomi</taxon>
        <taxon>Actinopterygii</taxon>
        <taxon>Neopterygii</taxon>
        <taxon>Teleostei</taxon>
        <taxon>Neoteleostei</taxon>
        <taxon>Acanthomorphata</taxon>
        <taxon>Eupercaria</taxon>
        <taxon>Perciformes</taxon>
        <taxon>Cottioidei</taxon>
        <taxon>Zoarcales</taxon>
        <taxon>Zoarcidae</taxon>
        <taxon>Zoarcinae</taxon>
        <taxon>Zoarces</taxon>
    </lineage>
</organism>
<evidence type="ECO:0000256" key="12">
    <source>
        <dbReference type="SAM" id="SignalP"/>
    </source>
</evidence>
<dbReference type="PROSITE" id="PS50835">
    <property type="entry name" value="IG_LIKE"/>
    <property type="match status" value="4"/>
</dbReference>
<dbReference type="SUPFAM" id="SSF48726">
    <property type="entry name" value="Immunoglobulin"/>
    <property type="match status" value="5"/>
</dbReference>
<evidence type="ECO:0000256" key="6">
    <source>
        <dbReference type="ARBA" id="ARBA00022889"/>
    </source>
</evidence>
<evidence type="ECO:0000256" key="4">
    <source>
        <dbReference type="ARBA" id="ARBA00022729"/>
    </source>
</evidence>
<dbReference type="InterPro" id="IPR051427">
    <property type="entry name" value="Nectin/Nectin-like"/>
</dbReference>
<protein>
    <recommendedName>
        <fullName evidence="13">Ig-like domain-containing protein</fullName>
    </recommendedName>
</protein>
<evidence type="ECO:0000313" key="15">
    <source>
        <dbReference type="Proteomes" id="UP001488805"/>
    </source>
</evidence>
<dbReference type="SMART" id="SM00409">
    <property type="entry name" value="IG"/>
    <property type="match status" value="3"/>
</dbReference>
<dbReference type="EMBL" id="JBCEZU010000329">
    <property type="protein sequence ID" value="KAK9521092.1"/>
    <property type="molecule type" value="Genomic_DNA"/>
</dbReference>